<dbReference type="InterPro" id="IPR043519">
    <property type="entry name" value="NT_sf"/>
</dbReference>
<protein>
    <recommendedName>
        <fullName evidence="3">Nucleotidyl transferase AbiEii toxin, Type IV TA system</fullName>
    </recommendedName>
</protein>
<dbReference type="EMBL" id="FAOZ01000052">
    <property type="protein sequence ID" value="CUU60981.1"/>
    <property type="molecule type" value="Genomic_DNA"/>
</dbReference>
<reference evidence="2" key="1">
    <citation type="submission" date="2015-11" db="EMBL/GenBank/DDBJ databases">
        <authorList>
            <person name="Varghese N."/>
        </authorList>
    </citation>
    <scope>NUCLEOTIDE SEQUENCE [LARGE SCALE GENOMIC DNA]</scope>
    <source>
        <strain evidence="2">DSM 45899</strain>
    </source>
</reference>
<evidence type="ECO:0008006" key="3">
    <source>
        <dbReference type="Google" id="ProtNLM"/>
    </source>
</evidence>
<proteinExistence type="predicted"/>
<dbReference type="SUPFAM" id="SSF81301">
    <property type="entry name" value="Nucleotidyltransferase"/>
    <property type="match status" value="1"/>
</dbReference>
<dbReference type="RefSeq" id="WP_091286644.1">
    <property type="nucleotide sequence ID" value="NZ_FAOZ01000052.1"/>
</dbReference>
<dbReference type="Proteomes" id="UP000198802">
    <property type="component" value="Unassembled WGS sequence"/>
</dbReference>
<gene>
    <name evidence="1" type="ORF">Ga0074812_1526</name>
</gene>
<sequence length="191" mass="20736">MRRFELRGLLRRLADHHVNYVIVGGVGARLQGAPNITDDLDVVPEPTPENLSRLAAALSGPATTKKAVDSTEYVAHPVVEPAEFYEDYMAMYITSAGALDVLIELPGVGPYDALMREARSYELPDHGLTIHVASLEHIIRSKETAGRSKDFLVLPSLYEAATHLAEQGDSYELDGAALRVDGPPAGSDEDR</sequence>
<dbReference type="Gene3D" id="3.30.460.40">
    <property type="match status" value="1"/>
</dbReference>
<keyword evidence="2" id="KW-1185">Reference proteome</keyword>
<accession>A0A0S4QZI6</accession>
<name>A0A0S4QZI6_9ACTN</name>
<dbReference type="AlphaFoldDB" id="A0A0S4QZI6"/>
<organism evidence="1 2">
    <name type="scientific">Parafrankia irregularis</name>
    <dbReference type="NCBI Taxonomy" id="795642"/>
    <lineage>
        <taxon>Bacteria</taxon>
        <taxon>Bacillati</taxon>
        <taxon>Actinomycetota</taxon>
        <taxon>Actinomycetes</taxon>
        <taxon>Frankiales</taxon>
        <taxon>Frankiaceae</taxon>
        <taxon>Parafrankia</taxon>
    </lineage>
</organism>
<evidence type="ECO:0000313" key="1">
    <source>
        <dbReference type="EMBL" id="CUU60981.1"/>
    </source>
</evidence>
<evidence type="ECO:0000313" key="2">
    <source>
        <dbReference type="Proteomes" id="UP000198802"/>
    </source>
</evidence>